<dbReference type="RefSeq" id="WP_387222009.1">
    <property type="nucleotide sequence ID" value="NZ_JBIAZM010000010.1"/>
</dbReference>
<evidence type="ECO:0000313" key="2">
    <source>
        <dbReference type="EMBL" id="MFF5202680.1"/>
    </source>
</evidence>
<evidence type="ECO:0000256" key="1">
    <source>
        <dbReference type="SAM" id="MobiDB-lite"/>
    </source>
</evidence>
<sequence>MATSEAVTLLIAVVGAGTAIVAALFAGSQAVAATHQARYAQEQLNLAEQVRKDQAQPYVFADLRPDEQEPVKVMLVIQNTGSTVAKNVRVKFDPPLSSVAMPEFADEMEVLNRPIAAIPPGRALKWFFDISFQLFGAPDAPRRYNVTINADGPFGPVEELIYDIDLSDIGRSDAAAPLGKKIADELEKARKALEKLAKGNRSAPNLPHWITHPPPPGPEPEPEGDAEPPQG</sequence>
<feature type="region of interest" description="Disordered" evidence="1">
    <location>
        <begin position="195"/>
        <end position="231"/>
    </location>
</feature>
<protein>
    <submittedName>
        <fullName evidence="2">Uncharacterized protein</fullName>
    </submittedName>
</protein>
<keyword evidence="3" id="KW-1185">Reference proteome</keyword>
<organism evidence="2 3">
    <name type="scientific">Micromonospora parva</name>
    <dbReference type="NCBI Taxonomy" id="1464048"/>
    <lineage>
        <taxon>Bacteria</taxon>
        <taxon>Bacillati</taxon>
        <taxon>Actinomycetota</taxon>
        <taxon>Actinomycetes</taxon>
        <taxon>Micromonosporales</taxon>
        <taxon>Micromonosporaceae</taxon>
        <taxon>Micromonospora</taxon>
    </lineage>
</organism>
<evidence type="ECO:0000313" key="3">
    <source>
        <dbReference type="Proteomes" id="UP001602287"/>
    </source>
</evidence>
<gene>
    <name evidence="2" type="ORF">ACFY3B_24030</name>
</gene>
<feature type="compositionally biased region" description="Acidic residues" evidence="1">
    <location>
        <begin position="220"/>
        <end position="231"/>
    </location>
</feature>
<comment type="caution">
    <text evidence="2">The sequence shown here is derived from an EMBL/GenBank/DDBJ whole genome shotgun (WGS) entry which is preliminary data.</text>
</comment>
<reference evidence="2 3" key="1">
    <citation type="submission" date="2024-10" db="EMBL/GenBank/DDBJ databases">
        <title>The Natural Products Discovery Center: Release of the First 8490 Sequenced Strains for Exploring Actinobacteria Biosynthetic Diversity.</title>
        <authorList>
            <person name="Kalkreuter E."/>
            <person name="Kautsar S.A."/>
            <person name="Yang D."/>
            <person name="Bader C.D."/>
            <person name="Teijaro C.N."/>
            <person name="Fluegel L."/>
            <person name="Davis C.M."/>
            <person name="Simpson J.R."/>
            <person name="Lauterbach L."/>
            <person name="Steele A.D."/>
            <person name="Gui C."/>
            <person name="Meng S."/>
            <person name="Li G."/>
            <person name="Viehrig K."/>
            <person name="Ye F."/>
            <person name="Su P."/>
            <person name="Kiefer A.F."/>
            <person name="Nichols A."/>
            <person name="Cepeda A.J."/>
            <person name="Yan W."/>
            <person name="Fan B."/>
            <person name="Jiang Y."/>
            <person name="Adhikari A."/>
            <person name="Zheng C.-J."/>
            <person name="Schuster L."/>
            <person name="Cowan T.M."/>
            <person name="Smanski M.J."/>
            <person name="Chevrette M.G."/>
            <person name="De Carvalho L.P.S."/>
            <person name="Shen B."/>
        </authorList>
    </citation>
    <scope>NUCLEOTIDE SEQUENCE [LARGE SCALE GENOMIC DNA]</scope>
    <source>
        <strain evidence="2 3">NPDC000140</strain>
    </source>
</reference>
<dbReference type="EMBL" id="JBIAZM010000010">
    <property type="protein sequence ID" value="MFF5202680.1"/>
    <property type="molecule type" value="Genomic_DNA"/>
</dbReference>
<accession>A0ABW6VYU8</accession>
<name>A0ABW6VYU8_9ACTN</name>
<proteinExistence type="predicted"/>
<dbReference type="Proteomes" id="UP001602287">
    <property type="component" value="Unassembled WGS sequence"/>
</dbReference>